<reference evidence="3" key="3">
    <citation type="submission" date="2016-03" db="UniProtKB">
        <authorList>
            <consortium name="EnsemblProtists"/>
        </authorList>
    </citation>
    <scope>IDENTIFICATION</scope>
</reference>
<dbReference type="PaxDb" id="55529-EKX41544"/>
<evidence type="ECO:0000313" key="3">
    <source>
        <dbReference type="EnsemblProtists" id="EKX41544"/>
    </source>
</evidence>
<dbReference type="RefSeq" id="XP_005828524.1">
    <property type="nucleotide sequence ID" value="XM_005828467.1"/>
</dbReference>
<gene>
    <name evidence="2" type="ORF">GUITHDRAFT_112256</name>
</gene>
<dbReference type="EnsemblProtists" id="EKX41544">
    <property type="protein sequence ID" value="EKX41544"/>
    <property type="gene ID" value="GUITHDRAFT_112256"/>
</dbReference>
<dbReference type="GeneID" id="17298350"/>
<dbReference type="OMA" id="ENNMRFA"/>
<dbReference type="AlphaFoldDB" id="L1J060"/>
<keyword evidence="1" id="KW-0812">Transmembrane</keyword>
<keyword evidence="4" id="KW-1185">Reference proteome</keyword>
<sequence>MGLRGRERAKLNSQLAAVAPPSLAFLDQQREQLGQYFSEMWQRTRAGFSGIWHNWGEVREINEKRKKGLQVSMSDVCLLHREKKDTAKLIRMLAIYAVSPSILPYYLIFWPGALPSTFDLPKHRDRKYEELAAARIAGLLTGIVDLEKECENDKNPESAKQALTVKSGALKALGAGSWRKAFDSTAKWVFYNATALGDKKQHRADFGDVPPALIKGAAIAMNAGFSFLPAFVLKFPIKGHISDVISADEELSKQGEKTGILKWSKQIDELSKTLPAPDKDSEWKVCPYRLRLALMGLHAVSSAREISEGELTRAIYTGNKRLSHLGF</sequence>
<evidence type="ECO:0000313" key="2">
    <source>
        <dbReference type="EMBL" id="EKX41544.1"/>
    </source>
</evidence>
<reference evidence="4" key="2">
    <citation type="submission" date="2012-11" db="EMBL/GenBank/DDBJ databases">
        <authorList>
            <person name="Kuo A."/>
            <person name="Curtis B.A."/>
            <person name="Tanifuji G."/>
            <person name="Burki F."/>
            <person name="Gruber A."/>
            <person name="Irimia M."/>
            <person name="Maruyama S."/>
            <person name="Arias M.C."/>
            <person name="Ball S.G."/>
            <person name="Gile G.H."/>
            <person name="Hirakawa Y."/>
            <person name="Hopkins J.F."/>
            <person name="Rensing S.A."/>
            <person name="Schmutz J."/>
            <person name="Symeonidi A."/>
            <person name="Elias M."/>
            <person name="Eveleigh R.J."/>
            <person name="Herman E.K."/>
            <person name="Klute M.J."/>
            <person name="Nakayama T."/>
            <person name="Obornik M."/>
            <person name="Reyes-Prieto A."/>
            <person name="Armbrust E.V."/>
            <person name="Aves S.J."/>
            <person name="Beiko R.G."/>
            <person name="Coutinho P."/>
            <person name="Dacks J.B."/>
            <person name="Durnford D.G."/>
            <person name="Fast N.M."/>
            <person name="Green B.R."/>
            <person name="Grisdale C."/>
            <person name="Hempe F."/>
            <person name="Henrissat B."/>
            <person name="Hoppner M.P."/>
            <person name="Ishida K.-I."/>
            <person name="Kim E."/>
            <person name="Koreny L."/>
            <person name="Kroth P.G."/>
            <person name="Liu Y."/>
            <person name="Malik S.-B."/>
            <person name="Maier U.G."/>
            <person name="McRose D."/>
            <person name="Mock T."/>
            <person name="Neilson J.A."/>
            <person name="Onodera N.T."/>
            <person name="Poole A.M."/>
            <person name="Pritham E.J."/>
            <person name="Richards T.A."/>
            <person name="Rocap G."/>
            <person name="Roy S.W."/>
            <person name="Sarai C."/>
            <person name="Schaack S."/>
            <person name="Shirato S."/>
            <person name="Slamovits C.H."/>
            <person name="Spencer D.F."/>
            <person name="Suzuki S."/>
            <person name="Worden A.Z."/>
            <person name="Zauner S."/>
            <person name="Barry K."/>
            <person name="Bell C."/>
            <person name="Bharti A.K."/>
            <person name="Crow J.A."/>
            <person name="Grimwood J."/>
            <person name="Kramer R."/>
            <person name="Lindquist E."/>
            <person name="Lucas S."/>
            <person name="Salamov A."/>
            <person name="McFadden G.I."/>
            <person name="Lane C.E."/>
            <person name="Keeling P.J."/>
            <person name="Gray M.W."/>
            <person name="Grigoriev I.V."/>
            <person name="Archibald J.M."/>
        </authorList>
    </citation>
    <scope>NUCLEOTIDE SEQUENCE</scope>
    <source>
        <strain evidence="4">CCMP2712</strain>
    </source>
</reference>
<evidence type="ECO:0000313" key="4">
    <source>
        <dbReference type="Proteomes" id="UP000011087"/>
    </source>
</evidence>
<organism evidence="2">
    <name type="scientific">Guillardia theta (strain CCMP2712)</name>
    <name type="common">Cryptophyte</name>
    <dbReference type="NCBI Taxonomy" id="905079"/>
    <lineage>
        <taxon>Eukaryota</taxon>
        <taxon>Cryptophyceae</taxon>
        <taxon>Pyrenomonadales</taxon>
        <taxon>Geminigeraceae</taxon>
        <taxon>Guillardia</taxon>
    </lineage>
</organism>
<accession>L1J060</accession>
<dbReference type="KEGG" id="gtt:GUITHDRAFT_112256"/>
<proteinExistence type="predicted"/>
<feature type="transmembrane region" description="Helical" evidence="1">
    <location>
        <begin position="89"/>
        <end position="108"/>
    </location>
</feature>
<name>L1J060_GUITC</name>
<dbReference type="EMBL" id="JH993022">
    <property type="protein sequence ID" value="EKX41544.1"/>
    <property type="molecule type" value="Genomic_DNA"/>
</dbReference>
<dbReference type="Proteomes" id="UP000011087">
    <property type="component" value="Unassembled WGS sequence"/>
</dbReference>
<evidence type="ECO:0000256" key="1">
    <source>
        <dbReference type="SAM" id="Phobius"/>
    </source>
</evidence>
<reference evidence="2 4" key="1">
    <citation type="journal article" date="2012" name="Nature">
        <title>Algal genomes reveal evolutionary mosaicism and the fate of nucleomorphs.</title>
        <authorList>
            <consortium name="DOE Joint Genome Institute"/>
            <person name="Curtis B.A."/>
            <person name="Tanifuji G."/>
            <person name="Burki F."/>
            <person name="Gruber A."/>
            <person name="Irimia M."/>
            <person name="Maruyama S."/>
            <person name="Arias M.C."/>
            <person name="Ball S.G."/>
            <person name="Gile G.H."/>
            <person name="Hirakawa Y."/>
            <person name="Hopkins J.F."/>
            <person name="Kuo A."/>
            <person name="Rensing S.A."/>
            <person name="Schmutz J."/>
            <person name="Symeonidi A."/>
            <person name="Elias M."/>
            <person name="Eveleigh R.J."/>
            <person name="Herman E.K."/>
            <person name="Klute M.J."/>
            <person name="Nakayama T."/>
            <person name="Obornik M."/>
            <person name="Reyes-Prieto A."/>
            <person name="Armbrust E.V."/>
            <person name="Aves S.J."/>
            <person name="Beiko R.G."/>
            <person name="Coutinho P."/>
            <person name="Dacks J.B."/>
            <person name="Durnford D.G."/>
            <person name="Fast N.M."/>
            <person name="Green B.R."/>
            <person name="Grisdale C.J."/>
            <person name="Hempel F."/>
            <person name="Henrissat B."/>
            <person name="Hoppner M.P."/>
            <person name="Ishida K."/>
            <person name="Kim E."/>
            <person name="Koreny L."/>
            <person name="Kroth P.G."/>
            <person name="Liu Y."/>
            <person name="Malik S.B."/>
            <person name="Maier U.G."/>
            <person name="McRose D."/>
            <person name="Mock T."/>
            <person name="Neilson J.A."/>
            <person name="Onodera N.T."/>
            <person name="Poole A.M."/>
            <person name="Pritham E.J."/>
            <person name="Richards T.A."/>
            <person name="Rocap G."/>
            <person name="Roy S.W."/>
            <person name="Sarai C."/>
            <person name="Schaack S."/>
            <person name="Shirato S."/>
            <person name="Slamovits C.H."/>
            <person name="Spencer D.F."/>
            <person name="Suzuki S."/>
            <person name="Worden A.Z."/>
            <person name="Zauner S."/>
            <person name="Barry K."/>
            <person name="Bell C."/>
            <person name="Bharti A.K."/>
            <person name="Crow J.A."/>
            <person name="Grimwood J."/>
            <person name="Kramer R."/>
            <person name="Lindquist E."/>
            <person name="Lucas S."/>
            <person name="Salamov A."/>
            <person name="McFadden G.I."/>
            <person name="Lane C.E."/>
            <person name="Keeling P.J."/>
            <person name="Gray M.W."/>
            <person name="Grigoriev I.V."/>
            <person name="Archibald J.M."/>
        </authorList>
    </citation>
    <scope>NUCLEOTIDE SEQUENCE</scope>
    <source>
        <strain evidence="2 4">CCMP2712</strain>
    </source>
</reference>
<dbReference type="HOGENOM" id="CLU_851124_0_0_1"/>
<keyword evidence="1" id="KW-1133">Transmembrane helix</keyword>
<keyword evidence="1" id="KW-0472">Membrane</keyword>
<protein>
    <submittedName>
        <fullName evidence="2 3">Uncharacterized protein</fullName>
    </submittedName>
</protein>